<reference evidence="1 2" key="1">
    <citation type="submission" date="2015-08" db="EMBL/GenBank/DDBJ databases">
        <title>Next Generation Sequencing and Analysis of the Genome of Puccinia sorghi L Schw, the Causal Agent of Maize Common Rust.</title>
        <authorList>
            <person name="Rochi L."/>
            <person name="Burguener G."/>
            <person name="Darino M."/>
            <person name="Turjanski A."/>
            <person name="Kreff E."/>
            <person name="Dieguez M.J."/>
            <person name="Sacco F."/>
        </authorList>
    </citation>
    <scope>NUCLEOTIDE SEQUENCE [LARGE SCALE GENOMIC DNA]</scope>
    <source>
        <strain evidence="1 2">RO10H11247</strain>
    </source>
</reference>
<proteinExistence type="predicted"/>
<sequence length="51" mass="5767">MVDVGIELPQEILAYLVLFKFPTSMQLLKRQTMHSDKQLNVLSASSRQSSS</sequence>
<dbReference type="Proteomes" id="UP000037035">
    <property type="component" value="Unassembled WGS sequence"/>
</dbReference>
<comment type="caution">
    <text evidence="1">The sequence shown here is derived from an EMBL/GenBank/DDBJ whole genome shotgun (WGS) entry which is preliminary data.</text>
</comment>
<protein>
    <submittedName>
        <fullName evidence="1">Uncharacterized protein</fullName>
    </submittedName>
</protein>
<accession>A0A0L6URT8</accession>
<evidence type="ECO:0000313" key="2">
    <source>
        <dbReference type="Proteomes" id="UP000037035"/>
    </source>
</evidence>
<dbReference type="AlphaFoldDB" id="A0A0L6URT8"/>
<evidence type="ECO:0000313" key="1">
    <source>
        <dbReference type="EMBL" id="KNZ51251.1"/>
    </source>
</evidence>
<organism evidence="1 2">
    <name type="scientific">Puccinia sorghi</name>
    <dbReference type="NCBI Taxonomy" id="27349"/>
    <lineage>
        <taxon>Eukaryota</taxon>
        <taxon>Fungi</taxon>
        <taxon>Dikarya</taxon>
        <taxon>Basidiomycota</taxon>
        <taxon>Pucciniomycotina</taxon>
        <taxon>Pucciniomycetes</taxon>
        <taxon>Pucciniales</taxon>
        <taxon>Pucciniaceae</taxon>
        <taxon>Puccinia</taxon>
    </lineage>
</organism>
<dbReference type="OrthoDB" id="10507339at2759"/>
<keyword evidence="2" id="KW-1185">Reference proteome</keyword>
<dbReference type="VEuPathDB" id="FungiDB:VP01_4025g2"/>
<dbReference type="EMBL" id="LAVV01009086">
    <property type="protein sequence ID" value="KNZ51251.1"/>
    <property type="molecule type" value="Genomic_DNA"/>
</dbReference>
<gene>
    <name evidence="1" type="ORF">VP01_4025g2</name>
</gene>
<name>A0A0L6URT8_9BASI</name>